<sequence length="445" mass="51783">MDGVNNGQLQTKYQKVVSEYSKIRAQASVLKKAVIDEQARSSELKDQLKEKDVSLRRAEQELDSLIFRNQQLTKRVTVLQDELDKMQNKLKKGKSKSSSENKDQPAPPPPNHVYVEEFQKKIVENAQLQSVISDKENEIDELSDRIKHLEYKLDLSEKSRIELDSKYQEKIDKLERDKNEILKKLNDRQKHDETVSWSSIEGKWGYDSELKTNLVNHRQTDHSPFSSPSVSRRSSKSASDIRFQKTPEYQDESNNEFEYSKIYELEKELSQYKIDYHILKHKYDELHQKNSFVTQQSDTNTLEPVEISNMIGSLKAPFALPDEVEAREAKIKDFYLREIDKLITEKQIYHAKNLAISATNQVMSVHLDTSEEKRKKCETALLEALSNWSSSQEDKEVQEGSYSTQLSTMTEHLANMNEKLIQQTEEIQQLKYELSNKNGKKGKQK</sequence>
<evidence type="ECO:0000259" key="3">
    <source>
        <dbReference type="SMART" id="SM01254"/>
    </source>
</evidence>
<dbReference type="GO" id="GO:0016020">
    <property type="term" value="C:membrane"/>
    <property type="evidence" value="ECO:0007669"/>
    <property type="project" value="TreeGrafter"/>
</dbReference>
<evidence type="ECO:0000313" key="4">
    <source>
        <dbReference type="EMBL" id="CAG5108005.1"/>
    </source>
</evidence>
<evidence type="ECO:0000313" key="5">
    <source>
        <dbReference type="Proteomes" id="UP000786811"/>
    </source>
</evidence>
<protein>
    <submittedName>
        <fullName evidence="4">Similar to ppp1r21: Protein phosphatase 1 regulatory subunit 21 (Xenopus laevis)</fullName>
    </submittedName>
</protein>
<dbReference type="GO" id="GO:0005769">
    <property type="term" value="C:early endosome"/>
    <property type="evidence" value="ECO:0007669"/>
    <property type="project" value="TreeGrafter"/>
</dbReference>
<dbReference type="SMART" id="SM01254">
    <property type="entry name" value="KLRAQ"/>
    <property type="match status" value="1"/>
</dbReference>
<dbReference type="PANTHER" id="PTHR21448">
    <property type="entry name" value="SMOOTH MUSCLE MYOSIN HEAVY CHAIN-RELATED"/>
    <property type="match status" value="1"/>
</dbReference>
<dbReference type="PANTHER" id="PTHR21448:SF0">
    <property type="entry name" value="PROTEIN PHOSPHATASE 1 REGULATORY SUBUNIT 21"/>
    <property type="match status" value="1"/>
</dbReference>
<dbReference type="AlphaFoldDB" id="A0A8J2MSS7"/>
<feature type="region of interest" description="Disordered" evidence="2">
    <location>
        <begin position="87"/>
        <end position="112"/>
    </location>
</feature>
<feature type="compositionally biased region" description="Low complexity" evidence="2">
    <location>
        <begin position="223"/>
        <end position="238"/>
    </location>
</feature>
<proteinExistence type="predicted"/>
<dbReference type="OrthoDB" id="5566667at2759"/>
<feature type="domain" description="Protein phosphatase 1 regulatory subunit 21 N-terminal" evidence="3">
    <location>
        <begin position="14"/>
        <end position="118"/>
    </location>
</feature>
<gene>
    <name evidence="4" type="ORF">HICCMSTLAB_LOCUS13021</name>
</gene>
<keyword evidence="5" id="KW-1185">Reference proteome</keyword>
<dbReference type="Gene3D" id="1.10.287.1490">
    <property type="match status" value="1"/>
</dbReference>
<comment type="caution">
    <text evidence="4">The sequence shown here is derived from an EMBL/GenBank/DDBJ whole genome shotgun (WGS) entry which is preliminary data.</text>
</comment>
<keyword evidence="1" id="KW-0175">Coiled coil</keyword>
<dbReference type="Pfam" id="PF10205">
    <property type="entry name" value="KLRAQ"/>
    <property type="match status" value="1"/>
</dbReference>
<evidence type="ECO:0000256" key="1">
    <source>
        <dbReference type="SAM" id="Coils"/>
    </source>
</evidence>
<feature type="region of interest" description="Disordered" evidence="2">
    <location>
        <begin position="217"/>
        <end position="250"/>
    </location>
</feature>
<reference evidence="4" key="1">
    <citation type="submission" date="2021-04" db="EMBL/GenBank/DDBJ databases">
        <authorList>
            <person name="Chebbi M.A.C M."/>
        </authorList>
    </citation>
    <scope>NUCLEOTIDE SEQUENCE</scope>
</reference>
<name>A0A8J2MSS7_COTCN</name>
<evidence type="ECO:0000256" key="2">
    <source>
        <dbReference type="SAM" id="MobiDB-lite"/>
    </source>
</evidence>
<feature type="coiled-coil region" evidence="1">
    <location>
        <begin position="125"/>
        <end position="191"/>
    </location>
</feature>
<dbReference type="InterPro" id="IPR019343">
    <property type="entry name" value="PPP1R21_N"/>
</dbReference>
<dbReference type="EMBL" id="CAJNRD030001124">
    <property type="protein sequence ID" value="CAG5108005.1"/>
    <property type="molecule type" value="Genomic_DNA"/>
</dbReference>
<dbReference type="Pfam" id="PF21636">
    <property type="entry name" value="PPP1R21_C"/>
    <property type="match status" value="1"/>
</dbReference>
<dbReference type="InterPro" id="IPR049372">
    <property type="entry name" value="PPP1R21_C"/>
</dbReference>
<dbReference type="Proteomes" id="UP000786811">
    <property type="component" value="Unassembled WGS sequence"/>
</dbReference>
<dbReference type="InterPro" id="IPR040024">
    <property type="entry name" value="PPP1R21"/>
</dbReference>
<accession>A0A8J2MSS7</accession>
<feature type="coiled-coil region" evidence="1">
    <location>
        <begin position="406"/>
        <end position="433"/>
    </location>
</feature>
<organism evidence="4 5">
    <name type="scientific">Cotesia congregata</name>
    <name type="common">Parasitoid wasp</name>
    <name type="synonym">Apanteles congregatus</name>
    <dbReference type="NCBI Taxonomy" id="51543"/>
    <lineage>
        <taxon>Eukaryota</taxon>
        <taxon>Metazoa</taxon>
        <taxon>Ecdysozoa</taxon>
        <taxon>Arthropoda</taxon>
        <taxon>Hexapoda</taxon>
        <taxon>Insecta</taxon>
        <taxon>Pterygota</taxon>
        <taxon>Neoptera</taxon>
        <taxon>Endopterygota</taxon>
        <taxon>Hymenoptera</taxon>
        <taxon>Apocrita</taxon>
        <taxon>Ichneumonoidea</taxon>
        <taxon>Braconidae</taxon>
        <taxon>Microgastrinae</taxon>
        <taxon>Cotesia</taxon>
    </lineage>
</organism>